<evidence type="ECO:0000313" key="3">
    <source>
        <dbReference type="Proteomes" id="UP001317191"/>
    </source>
</evidence>
<feature type="transmembrane region" description="Helical" evidence="1">
    <location>
        <begin position="68"/>
        <end position="87"/>
    </location>
</feature>
<dbReference type="Proteomes" id="UP001317191">
    <property type="component" value="Unassembled WGS sequence"/>
</dbReference>
<feature type="transmembrane region" description="Helical" evidence="1">
    <location>
        <begin position="45"/>
        <end position="62"/>
    </location>
</feature>
<gene>
    <name evidence="2" type="ORF">NAT50_09505</name>
</gene>
<name>A0ABT0TQ30_9FLAO</name>
<evidence type="ECO:0008006" key="4">
    <source>
        <dbReference type="Google" id="ProtNLM"/>
    </source>
</evidence>
<accession>A0ABT0TQ30</accession>
<organism evidence="2 3">
    <name type="scientific">Flavobacterium luminosum</name>
    <dbReference type="NCBI Taxonomy" id="2949086"/>
    <lineage>
        <taxon>Bacteria</taxon>
        <taxon>Pseudomonadati</taxon>
        <taxon>Bacteroidota</taxon>
        <taxon>Flavobacteriia</taxon>
        <taxon>Flavobacteriales</taxon>
        <taxon>Flavobacteriaceae</taxon>
        <taxon>Flavobacterium</taxon>
    </lineage>
</organism>
<keyword evidence="1" id="KW-0812">Transmembrane</keyword>
<keyword evidence="1" id="KW-1133">Transmembrane helix</keyword>
<feature type="transmembrane region" description="Helical" evidence="1">
    <location>
        <begin position="125"/>
        <end position="143"/>
    </location>
</feature>
<sequence length="203" mass="24086">MDFNDIQKAWNNDQEEQVELPTNLEKLQSANTPLDKIRKNLKNELISQLLAVVFIGFIPMYNKFPEKLVVVYYLLYAVMVAVIFYYLGKLFFFYKRINQATLNTKDSLYETYLDIRINMELYKTFNFALTPFVIIYILGSVFYNEPKTFQFIEGNLDTRIVIAVLITLIFSILIIAIVAEYWVHYFYGKYAKEIRKILNELKE</sequence>
<dbReference type="EMBL" id="JAMLJM010000007">
    <property type="protein sequence ID" value="MCL9809592.1"/>
    <property type="molecule type" value="Genomic_DNA"/>
</dbReference>
<evidence type="ECO:0000256" key="1">
    <source>
        <dbReference type="SAM" id="Phobius"/>
    </source>
</evidence>
<keyword evidence="3" id="KW-1185">Reference proteome</keyword>
<keyword evidence="1" id="KW-0472">Membrane</keyword>
<evidence type="ECO:0000313" key="2">
    <source>
        <dbReference type="EMBL" id="MCL9809592.1"/>
    </source>
</evidence>
<proteinExistence type="predicted"/>
<reference evidence="2 3" key="1">
    <citation type="submission" date="2022-05" db="EMBL/GenBank/DDBJ databases">
        <title>Flavobacterium sp., isolated from activated sludge.</title>
        <authorList>
            <person name="Ran Q."/>
        </authorList>
    </citation>
    <scope>NUCLEOTIDE SEQUENCE [LARGE SCALE GENOMIC DNA]</scope>
    <source>
        <strain evidence="2 3">HXWNR70</strain>
    </source>
</reference>
<feature type="transmembrane region" description="Helical" evidence="1">
    <location>
        <begin position="163"/>
        <end position="187"/>
    </location>
</feature>
<protein>
    <recommendedName>
        <fullName evidence="4">DUF3278 domain-containing protein</fullName>
    </recommendedName>
</protein>
<dbReference type="RefSeq" id="WP_250593044.1">
    <property type="nucleotide sequence ID" value="NZ_JAMLJM010000007.1"/>
</dbReference>
<comment type="caution">
    <text evidence="2">The sequence shown here is derived from an EMBL/GenBank/DDBJ whole genome shotgun (WGS) entry which is preliminary data.</text>
</comment>